<dbReference type="InterPro" id="IPR008407">
    <property type="entry name" value="Brnchd-chn_aa_trnsp_AzlD"/>
</dbReference>
<keyword evidence="1" id="KW-0472">Membrane</keyword>
<feature type="transmembrane region" description="Helical" evidence="1">
    <location>
        <begin position="42"/>
        <end position="64"/>
    </location>
</feature>
<gene>
    <name evidence="2" type="ordered locus">Dd703_0892</name>
</gene>
<proteinExistence type="predicted"/>
<evidence type="ECO:0000313" key="2">
    <source>
        <dbReference type="EMBL" id="ACS84700.1"/>
    </source>
</evidence>
<reference evidence="2" key="1">
    <citation type="submission" date="2009-06" db="EMBL/GenBank/DDBJ databases">
        <title>Complete sequence of Dickeya dadantii Ech703.</title>
        <authorList>
            <consortium name="US DOE Joint Genome Institute"/>
            <person name="Lucas S."/>
            <person name="Copeland A."/>
            <person name="Lapidus A."/>
            <person name="Glavina del Rio T."/>
            <person name="Dalin E."/>
            <person name="Tice H."/>
            <person name="Bruce D."/>
            <person name="Goodwin L."/>
            <person name="Pitluck S."/>
            <person name="Chertkov O."/>
            <person name="Brettin T."/>
            <person name="Detter J.C."/>
            <person name="Han C."/>
            <person name="Larimer F."/>
            <person name="Land M."/>
            <person name="Hauser L."/>
            <person name="Kyrpides N."/>
            <person name="Mikhailova N."/>
            <person name="Balakrishnan V."/>
            <person name="Glasner J."/>
            <person name="Perna N.T."/>
        </authorList>
    </citation>
    <scope>NUCLEOTIDE SEQUENCE [LARGE SCALE GENOMIC DNA]</scope>
    <source>
        <strain evidence="2">Ech703</strain>
    </source>
</reference>
<dbReference type="KEGG" id="dda:Dd703_0892"/>
<evidence type="ECO:0000256" key="1">
    <source>
        <dbReference type="SAM" id="Phobius"/>
    </source>
</evidence>
<dbReference type="Proteomes" id="UP000002734">
    <property type="component" value="Chromosome"/>
</dbReference>
<organism evidence="2 3">
    <name type="scientific">Musicola paradisiaca (strain Ech703)</name>
    <name type="common">Dickeya paradisiaca</name>
    <name type="synonym">Dickeya dadantii</name>
    <dbReference type="NCBI Taxonomy" id="579405"/>
    <lineage>
        <taxon>Bacteria</taxon>
        <taxon>Pseudomonadati</taxon>
        <taxon>Pseudomonadota</taxon>
        <taxon>Gammaproteobacteria</taxon>
        <taxon>Enterobacterales</taxon>
        <taxon>Pectobacteriaceae</taxon>
        <taxon>Musicola</taxon>
    </lineage>
</organism>
<evidence type="ECO:0000313" key="3">
    <source>
        <dbReference type="Proteomes" id="UP000002734"/>
    </source>
</evidence>
<dbReference type="STRING" id="579405.Dd703_0892"/>
<name>C6CB00_MUSP7</name>
<dbReference type="HOGENOM" id="CLU_170834_0_0_6"/>
<accession>C6CB00</accession>
<dbReference type="EMBL" id="CP001654">
    <property type="protein sequence ID" value="ACS84700.1"/>
    <property type="molecule type" value="Genomic_DNA"/>
</dbReference>
<dbReference type="AlphaFoldDB" id="C6CB00"/>
<sequence>MNTSILLIGLIVGLVNFGFRYLPLRLGTLRASNTLRRGKSALLLDSIGIASICALLVVSGIPTVLRHPEQWPPTLVGFASLMICFYKTRSIVLATLFGALCYGVMFKVLLMSL</sequence>
<dbReference type="RefSeq" id="WP_012764518.1">
    <property type="nucleotide sequence ID" value="NC_012880.1"/>
</dbReference>
<keyword evidence="3" id="KW-1185">Reference proteome</keyword>
<feature type="transmembrane region" description="Helical" evidence="1">
    <location>
        <begin position="6"/>
        <end position="22"/>
    </location>
</feature>
<dbReference type="eggNOG" id="ENOG5032WP6">
    <property type="taxonomic scope" value="Bacteria"/>
</dbReference>
<keyword evidence="1" id="KW-0812">Transmembrane</keyword>
<dbReference type="NCBIfam" id="NF007711">
    <property type="entry name" value="PRK10408.1"/>
    <property type="match status" value="1"/>
</dbReference>
<dbReference type="Pfam" id="PF05437">
    <property type="entry name" value="AzlD"/>
    <property type="match status" value="1"/>
</dbReference>
<keyword evidence="1" id="KW-1133">Transmembrane helix</keyword>
<evidence type="ECO:0008006" key="4">
    <source>
        <dbReference type="Google" id="ProtNLM"/>
    </source>
</evidence>
<protein>
    <recommendedName>
        <fullName evidence="4">L-valine transporter subunit YgaH</fullName>
    </recommendedName>
</protein>
<feature type="transmembrane region" description="Helical" evidence="1">
    <location>
        <begin position="91"/>
        <end position="110"/>
    </location>
</feature>